<feature type="domain" description="HVO-A0563 N-terminal" evidence="2">
    <location>
        <begin position="6"/>
        <end position="132"/>
    </location>
</feature>
<evidence type="ECO:0000259" key="2">
    <source>
        <dbReference type="Pfam" id="PF24280"/>
    </source>
</evidence>
<dbReference type="PANTHER" id="PTHR34236:SF1">
    <property type="entry name" value="DIMETHYL SULFOXIDE REDUCTASE TRANSCRIPTIONAL ACTIVATOR"/>
    <property type="match status" value="1"/>
</dbReference>
<dbReference type="AlphaFoldDB" id="A0AAX4NI65"/>
<dbReference type="Pfam" id="PF24280">
    <property type="entry name" value="HVO_A0563_N"/>
    <property type="match status" value="1"/>
</dbReference>
<evidence type="ECO:0000313" key="3">
    <source>
        <dbReference type="EMBL" id="WYY00487.1"/>
    </source>
</evidence>
<reference evidence="3 4" key="1">
    <citation type="submission" date="2023-09" db="EMBL/GenBank/DDBJ databases">
        <authorList>
            <person name="Golyshina O.V."/>
            <person name="Lunev E.A."/>
            <person name="Bargiela R."/>
            <person name="Gaines M.C."/>
            <person name="Daum B."/>
            <person name="Bale N.J."/>
            <person name="Koenen M."/>
            <person name="Sinninghe Damst J.S."/>
            <person name="Yakimov M."/>
            <person name="Golyshin P.N."/>
        </authorList>
    </citation>
    <scope>NUCLEOTIDE SEQUENCE [LARGE SCALE GENOMIC DNA]</scope>
    <source>
        <strain evidence="3 4">M1</strain>
    </source>
</reference>
<sequence>MYEVEFLLKNSYPFCAVSEKFPDVTFYRWCNSSIDYLEFYGQNSDIEKILNLIPEIENILHTTAIYKLRNGPQLTVMLACRCSIENSTIRMAESSNCLWQAPVEYKKGREYLHVISIRDEYLSSLYENLVKIGDAEILKKSTFSPNSLRDTYTISISSLFENMTAKQITYFTDALYSGYYSIPKRVTIQELAGRYHLSESTMEEHLNKAKTKILHSLKPYISLFRKQQETNNK</sequence>
<evidence type="ECO:0000313" key="4">
    <source>
        <dbReference type="Proteomes" id="UP001451606"/>
    </source>
</evidence>
<feature type="domain" description="HTH bat-type" evidence="1">
    <location>
        <begin position="163"/>
        <end position="214"/>
    </location>
</feature>
<dbReference type="InterPro" id="IPR007050">
    <property type="entry name" value="HTH_bacterioopsin"/>
</dbReference>
<gene>
    <name evidence="3" type="ORF">OXIME_001061</name>
</gene>
<dbReference type="Pfam" id="PF04967">
    <property type="entry name" value="HTH_10"/>
    <property type="match status" value="1"/>
</dbReference>
<proteinExistence type="predicted"/>
<dbReference type="PANTHER" id="PTHR34236">
    <property type="entry name" value="DIMETHYL SULFOXIDE REDUCTASE TRANSCRIPTIONAL ACTIVATOR"/>
    <property type="match status" value="1"/>
</dbReference>
<dbReference type="RefSeq" id="WP_393970824.1">
    <property type="nucleotide sequence ID" value="NZ_CP133772.1"/>
</dbReference>
<organism evidence="3 4">
    <name type="scientific">Oxyplasma meridianum</name>
    <dbReference type="NCBI Taxonomy" id="3073602"/>
    <lineage>
        <taxon>Archaea</taxon>
        <taxon>Methanobacteriati</taxon>
        <taxon>Thermoplasmatota</taxon>
        <taxon>Thermoplasmata</taxon>
        <taxon>Thermoplasmatales</taxon>
        <taxon>Thermoplasmataceae</taxon>
        <taxon>Oxyplasma</taxon>
    </lineage>
</organism>
<dbReference type="KEGG" id="omr:OXIME_001061"/>
<dbReference type="InterPro" id="IPR056531">
    <property type="entry name" value="HVO_A0563_N"/>
</dbReference>
<dbReference type="GeneID" id="95967798"/>
<protein>
    <submittedName>
        <fullName evidence="3">Helix-turn-helix domain-containing protein</fullName>
    </submittedName>
</protein>
<keyword evidence="4" id="KW-1185">Reference proteome</keyword>
<accession>A0AAX4NI65</accession>
<name>A0AAX4NI65_9ARCH</name>
<evidence type="ECO:0000259" key="1">
    <source>
        <dbReference type="Pfam" id="PF04967"/>
    </source>
</evidence>
<dbReference type="EMBL" id="CP133772">
    <property type="protein sequence ID" value="WYY00487.1"/>
    <property type="molecule type" value="Genomic_DNA"/>
</dbReference>
<dbReference type="Proteomes" id="UP001451606">
    <property type="component" value="Chromosome"/>
</dbReference>